<dbReference type="SUPFAM" id="SSF47781">
    <property type="entry name" value="RuvA domain 2-like"/>
    <property type="match status" value="1"/>
</dbReference>
<dbReference type="Proteomes" id="UP000321513">
    <property type="component" value="Unassembled WGS sequence"/>
</dbReference>
<dbReference type="InterPro" id="IPR010994">
    <property type="entry name" value="RuvA_2-like"/>
</dbReference>
<accession>A0A512BB07</accession>
<proteinExistence type="predicted"/>
<evidence type="ECO:0000313" key="3">
    <source>
        <dbReference type="Proteomes" id="UP000321513"/>
    </source>
</evidence>
<organism evidence="2 3">
    <name type="scientific">Segetibacter aerophilus</name>
    <dbReference type="NCBI Taxonomy" id="670293"/>
    <lineage>
        <taxon>Bacteria</taxon>
        <taxon>Pseudomonadati</taxon>
        <taxon>Bacteroidota</taxon>
        <taxon>Chitinophagia</taxon>
        <taxon>Chitinophagales</taxon>
        <taxon>Chitinophagaceae</taxon>
        <taxon>Segetibacter</taxon>
    </lineage>
</organism>
<reference evidence="2 3" key="1">
    <citation type="submission" date="2019-07" db="EMBL/GenBank/DDBJ databases">
        <title>Whole genome shotgun sequence of Segetibacter aerophilus NBRC 106135.</title>
        <authorList>
            <person name="Hosoyama A."/>
            <person name="Uohara A."/>
            <person name="Ohji S."/>
            <person name="Ichikawa N."/>
        </authorList>
    </citation>
    <scope>NUCLEOTIDE SEQUENCE [LARGE SCALE GENOMIC DNA]</scope>
    <source>
        <strain evidence="2 3">NBRC 106135</strain>
    </source>
</reference>
<sequence>MRKVTLIVVAFFILPGAFARQENTSQLEDDAIQQLENLAERQNGEPEDDAYLQAMDQYRKNKLNLNTADEDDLKRLHLLSELQVQSLISYKRVLGQLISIYELQSIPGWDVVTIQKLLPFVTVSTSQSLLDNLRQRLTSGRHSVLLRLQQVLEKSNGFIRADSIANRYPGSSGKVLFRYKYVFRNLFQFGITGDKDAGEQFLKGNQKQGFDFYSFHLFARKLGPIKLLALGDFTVNLGQGLIHWQSLAFKKSADITSVKRQADILRPYNSPGEYNFMRGAGITVGTKLFDFTAFASSRKLDGSLNNDTSQTNDDYISSILNSGYHRTPAEVEKKNRIIQRSFGGNISFKKDALHIGINAIAFNFLTPLIRNVTSYNQYAITGKSWSNYSVDYSYTYRNFHLFGEAAIDQNKSKAFVGGLLASLDEKIDASVVYRNIDQSYQTLYGNAFTESTFPTNEKGLFTGISIRPYTFLKIDAYADVFSFPWLKYRVDAPSKGSEYLLQVSYKPNKKIEVYTRFKNENKAFNLTGLNSFTRQVYLRPKDSWRTQITYNVSRQFTYHQRVEIMWFDRHEKSRSEQGFLLYVDGRFKPKTRPFAINARVQYFETDGFDSRLYAFENDVLYSYSIPQFMGKGLRYYMNASWDVNKKMTVWARWSQTIYSNQNSISSGLDKIQGNKRTEIKLQLLYNF</sequence>
<evidence type="ECO:0000256" key="1">
    <source>
        <dbReference type="SAM" id="SignalP"/>
    </source>
</evidence>
<dbReference type="EMBL" id="BJYT01000005">
    <property type="protein sequence ID" value="GEO09142.1"/>
    <property type="molecule type" value="Genomic_DNA"/>
</dbReference>
<gene>
    <name evidence="2" type="ORF">SAE01_16380</name>
</gene>
<feature type="signal peptide" evidence="1">
    <location>
        <begin position="1"/>
        <end position="19"/>
    </location>
</feature>
<protein>
    <recommendedName>
        <fullName evidence="4">Helix-hairpin-helix domain-containing protein</fullName>
    </recommendedName>
</protein>
<dbReference type="RefSeq" id="WP_147203270.1">
    <property type="nucleotide sequence ID" value="NZ_BJYT01000005.1"/>
</dbReference>
<keyword evidence="1" id="KW-0732">Signal</keyword>
<evidence type="ECO:0000313" key="2">
    <source>
        <dbReference type="EMBL" id="GEO09142.1"/>
    </source>
</evidence>
<keyword evidence="3" id="KW-1185">Reference proteome</keyword>
<dbReference type="OrthoDB" id="9766750at2"/>
<evidence type="ECO:0008006" key="4">
    <source>
        <dbReference type="Google" id="ProtNLM"/>
    </source>
</evidence>
<name>A0A512BB07_9BACT</name>
<feature type="chain" id="PRO_5021867203" description="Helix-hairpin-helix domain-containing protein" evidence="1">
    <location>
        <begin position="20"/>
        <end position="687"/>
    </location>
</feature>
<comment type="caution">
    <text evidence="2">The sequence shown here is derived from an EMBL/GenBank/DDBJ whole genome shotgun (WGS) entry which is preliminary data.</text>
</comment>
<dbReference type="AlphaFoldDB" id="A0A512BB07"/>